<dbReference type="RefSeq" id="WP_124329415.1">
    <property type="nucleotide sequence ID" value="NZ_BEXT01000001.1"/>
</dbReference>
<evidence type="ECO:0000313" key="2">
    <source>
        <dbReference type="EMBL" id="GBC62221.1"/>
    </source>
</evidence>
<evidence type="ECO:0000259" key="1">
    <source>
        <dbReference type="Pfam" id="PF04230"/>
    </source>
</evidence>
<reference evidence="3" key="1">
    <citation type="submission" date="2017-11" db="EMBL/GenBank/DDBJ databases">
        <authorList>
            <person name="Watanabe M."/>
            <person name="Kojima H."/>
        </authorList>
    </citation>
    <scope>NUCLEOTIDE SEQUENCE [LARGE SCALE GENOMIC DNA]</scope>
    <source>
        <strain evidence="3">Tokyo 01</strain>
    </source>
</reference>
<dbReference type="AlphaFoldDB" id="A0A401FZ17"/>
<name>A0A401FZ17_9BACT</name>
<evidence type="ECO:0000313" key="3">
    <source>
        <dbReference type="Proteomes" id="UP000288096"/>
    </source>
</evidence>
<reference evidence="3" key="2">
    <citation type="submission" date="2019-01" db="EMBL/GenBank/DDBJ databases">
        <title>Genome sequence of Desulfonema ishimotonii strain Tokyo 01.</title>
        <authorList>
            <person name="Fukui M."/>
        </authorList>
    </citation>
    <scope>NUCLEOTIDE SEQUENCE [LARGE SCALE GENOMIC DNA]</scope>
    <source>
        <strain evidence="3">Tokyo 01</strain>
    </source>
</reference>
<dbReference type="Gene3D" id="3.40.50.2000">
    <property type="entry name" value="Glycogen Phosphorylase B"/>
    <property type="match status" value="1"/>
</dbReference>
<gene>
    <name evidence="2" type="ORF">DENIS_3190</name>
</gene>
<dbReference type="Proteomes" id="UP000288096">
    <property type="component" value="Unassembled WGS sequence"/>
</dbReference>
<accession>A0A401FZ17</accession>
<feature type="domain" description="Polysaccharide pyruvyl transferase" evidence="1">
    <location>
        <begin position="12"/>
        <end position="350"/>
    </location>
</feature>
<sequence>MNVMIINQYASNKGDRAVLHFLVRELKRNNISDISISTHDRKWWAGSGIASEAGVKFVPWGLNTERPVNSGLLRRKALGIRDRLEPVRYGLGRNILLKFRKAPGLKRLVCNGEFLRAVNAADLVVSTGGHHVTTLLSPDAVSGQLFDMGMVHMAGKPLVLWSQSIGPLEFRRPENAAFVRSVLSEASEIFVRDDHSSELMEKFGVRCCGVRQTFESVIGLNDFFPSYKNPSDREKILGIAIYAAQARAVADHAAYVNDIAALADHAVQKGYTVRFFPMELKDGGSDDRPLIREITGRIKDPARCIVEDRDMDTAQHLAKVAQCRVFAGHKTHSVIFALAAGTPLIALAYHKKTEDFMAQYGLSRYAIADREISAGRLCNCFDSLNTELDAVGRLEFEKSREYGQAVRNDFSDMVKRYVHA</sequence>
<dbReference type="InterPro" id="IPR007345">
    <property type="entry name" value="Polysacch_pyruvyl_Trfase"/>
</dbReference>
<comment type="caution">
    <text evidence="2">The sequence shown here is derived from an EMBL/GenBank/DDBJ whole genome shotgun (WGS) entry which is preliminary data.</text>
</comment>
<keyword evidence="2" id="KW-0808">Transferase</keyword>
<dbReference type="EMBL" id="BEXT01000001">
    <property type="protein sequence ID" value="GBC62221.1"/>
    <property type="molecule type" value="Genomic_DNA"/>
</dbReference>
<dbReference type="GO" id="GO:0016740">
    <property type="term" value="F:transferase activity"/>
    <property type="evidence" value="ECO:0007669"/>
    <property type="project" value="UniProtKB-KW"/>
</dbReference>
<organism evidence="2 3">
    <name type="scientific">Desulfonema ishimotonii</name>
    <dbReference type="NCBI Taxonomy" id="45657"/>
    <lineage>
        <taxon>Bacteria</taxon>
        <taxon>Pseudomonadati</taxon>
        <taxon>Thermodesulfobacteriota</taxon>
        <taxon>Desulfobacteria</taxon>
        <taxon>Desulfobacterales</taxon>
        <taxon>Desulfococcaceae</taxon>
        <taxon>Desulfonema</taxon>
    </lineage>
</organism>
<dbReference type="PANTHER" id="PTHR36836:SF1">
    <property type="entry name" value="COLANIC ACID BIOSYNTHESIS PROTEIN WCAK"/>
    <property type="match status" value="1"/>
</dbReference>
<dbReference type="Pfam" id="PF04230">
    <property type="entry name" value="PS_pyruv_trans"/>
    <property type="match status" value="1"/>
</dbReference>
<keyword evidence="3" id="KW-1185">Reference proteome</keyword>
<proteinExistence type="predicted"/>
<dbReference type="PANTHER" id="PTHR36836">
    <property type="entry name" value="COLANIC ACID BIOSYNTHESIS PROTEIN WCAK"/>
    <property type="match status" value="1"/>
</dbReference>
<dbReference type="OrthoDB" id="5428760at2"/>
<protein>
    <submittedName>
        <fullName evidence="2">Polysaccharide pyruvyl transferase family protei n</fullName>
    </submittedName>
</protein>